<accession>A0A3B1AQS1</accession>
<feature type="domain" description="EAL" evidence="3">
    <location>
        <begin position="704"/>
        <end position="957"/>
    </location>
</feature>
<reference evidence="5" key="1">
    <citation type="submission" date="2018-06" db="EMBL/GenBank/DDBJ databases">
        <authorList>
            <person name="Zhirakovskaya E."/>
        </authorList>
    </citation>
    <scope>NUCLEOTIDE SEQUENCE</scope>
</reference>
<dbReference type="GO" id="GO:0006355">
    <property type="term" value="P:regulation of DNA-templated transcription"/>
    <property type="evidence" value="ECO:0007669"/>
    <property type="project" value="InterPro"/>
</dbReference>
<evidence type="ECO:0000313" key="5">
    <source>
        <dbReference type="EMBL" id="VAX02243.1"/>
    </source>
</evidence>
<proteinExistence type="predicted"/>
<keyword evidence="1" id="KW-1133">Transmembrane helix</keyword>
<feature type="domain" description="PAS" evidence="2">
    <location>
        <begin position="400"/>
        <end position="448"/>
    </location>
</feature>
<dbReference type="InterPro" id="IPR000014">
    <property type="entry name" value="PAS"/>
</dbReference>
<dbReference type="SUPFAM" id="SSF55785">
    <property type="entry name" value="PYP-like sensor domain (PAS domain)"/>
    <property type="match status" value="1"/>
</dbReference>
<dbReference type="Gene3D" id="3.30.70.270">
    <property type="match status" value="1"/>
</dbReference>
<dbReference type="Gene3D" id="3.30.450.20">
    <property type="entry name" value="PAS domain"/>
    <property type="match status" value="1"/>
</dbReference>
<evidence type="ECO:0000259" key="3">
    <source>
        <dbReference type="PROSITE" id="PS50883"/>
    </source>
</evidence>
<feature type="transmembrane region" description="Helical" evidence="1">
    <location>
        <begin position="328"/>
        <end position="348"/>
    </location>
</feature>
<dbReference type="SUPFAM" id="SSF141868">
    <property type="entry name" value="EAL domain-like"/>
    <property type="match status" value="1"/>
</dbReference>
<dbReference type="InterPro" id="IPR035919">
    <property type="entry name" value="EAL_sf"/>
</dbReference>
<dbReference type="Pfam" id="PF00989">
    <property type="entry name" value="PAS"/>
    <property type="match status" value="1"/>
</dbReference>
<dbReference type="InterPro" id="IPR043128">
    <property type="entry name" value="Rev_trsase/Diguanyl_cyclase"/>
</dbReference>
<dbReference type="NCBIfam" id="TIGR00229">
    <property type="entry name" value="sensory_box"/>
    <property type="match status" value="1"/>
</dbReference>
<dbReference type="InterPro" id="IPR001633">
    <property type="entry name" value="EAL_dom"/>
</dbReference>
<dbReference type="EMBL" id="UOFU01000257">
    <property type="protein sequence ID" value="VAX02243.1"/>
    <property type="molecule type" value="Genomic_DNA"/>
</dbReference>
<evidence type="ECO:0000259" key="2">
    <source>
        <dbReference type="PROSITE" id="PS50112"/>
    </source>
</evidence>
<gene>
    <name evidence="5" type="ORF">MNBD_GAMMA20-1654</name>
</gene>
<dbReference type="SUPFAM" id="SSF55073">
    <property type="entry name" value="Nucleotide cyclase"/>
    <property type="match status" value="1"/>
</dbReference>
<dbReference type="FunFam" id="3.30.70.270:FF:000001">
    <property type="entry name" value="Diguanylate cyclase domain protein"/>
    <property type="match status" value="1"/>
</dbReference>
<dbReference type="PROSITE" id="PS50887">
    <property type="entry name" value="GGDEF"/>
    <property type="match status" value="1"/>
</dbReference>
<keyword evidence="1" id="KW-0812">Transmembrane</keyword>
<name>A0A3B1AQS1_9ZZZZ</name>
<dbReference type="NCBIfam" id="TIGR00254">
    <property type="entry name" value="GGDEF"/>
    <property type="match status" value="1"/>
</dbReference>
<organism evidence="5">
    <name type="scientific">hydrothermal vent metagenome</name>
    <dbReference type="NCBI Taxonomy" id="652676"/>
    <lineage>
        <taxon>unclassified sequences</taxon>
        <taxon>metagenomes</taxon>
        <taxon>ecological metagenomes</taxon>
    </lineage>
</organism>
<dbReference type="SMART" id="SM00091">
    <property type="entry name" value="PAS"/>
    <property type="match status" value="1"/>
</dbReference>
<sequence length="965" mass="108345">MAKSIRARFLLTAAVVAMLSLPAALYTQHRVHLLTQESFQLIQEDQDLGWAFDSLMDSLQVTESAIYQYLLMLDAKSYRNTLVRLAEAKLQARQLTEHYALHRHPFIHDFAVNLVFAMQRLDEETQKLLAALSDVETRFPAAAILLNDLQPRNVVFIQAVNLAIDEATGMTDKPDQPVILRALNELRYAWAQQISSVRVFVANRSGVFGDPVASMANNLSNREIYIDRVDELLVELEAYRELGKLDFQLSESLQTMQEVRLQYESGFRRAVEIYTSKNWRTDLPILRDDIRPILDQAWGILDLMRQEMAGLSEKNIIRTLDTADTLSTIVWVFTAFMATILLLAYLMFERVIRRPILDVTRALEAHGKGEDYLLALVPRTQETAVLVEAFLRMQGQVQSRQTRLESILDNAAEGIITLDEHGIIETFSNAAQQLFDYSATEAIGRPVISIVPLSPGGVFASFSELCKSPSMSISGHETTVTALRRDGSSFPMSVKVNKLEIESRTIYVALVDDIGERMAMMENLRKMAEHDSLTGLYNREYFLNELERVVENARRGSPRDYALLYLDLDNFKFVNDTLGHLAGDQVLVEVTEMLSQRNRKSDLLARLGGDEFALLIYDTNETDVIQAAEAHRRLLADYVFKYDGKAIQLGCSIGISLFGQSVVSKEDLLMQADIACHIAKRSGRNCVHLYEAEDQQDLAAMSEDMGWARRIKEAISRDQFSLVSQPILDLKTGQMNRYEVLLRMCNEDGHVIQPAGFISAAERFGLMRDIDRWVIEHAIEALSQQMKTQPNLHFSINLSAESIGEASMLEVITNALQRHSVPPTAVTFEVTETVAIANLGAALKFLEQLRALGCHTALDDFGVGYSSFAYLKDLPVDSVKIDGSFVRDIQRDALQLAMVRSMNDIAHAMGKTTIAEYVDSEECIAILKEIGVDYAQGFHIGMPLPLGEIPESGTGKKPVVVRLLK</sequence>
<dbReference type="Gene3D" id="3.20.20.450">
    <property type="entry name" value="EAL domain"/>
    <property type="match status" value="1"/>
</dbReference>
<evidence type="ECO:0000256" key="1">
    <source>
        <dbReference type="SAM" id="Phobius"/>
    </source>
</evidence>
<dbReference type="CDD" id="cd01949">
    <property type="entry name" value="GGDEF"/>
    <property type="match status" value="1"/>
</dbReference>
<protein>
    <submittedName>
        <fullName evidence="5">Diguanylate cyclase/phosphodiesterase (GGDEF &amp; EAL domains) with PAS/PAC sensor(S)</fullName>
    </submittedName>
</protein>
<dbReference type="SMART" id="SM00267">
    <property type="entry name" value="GGDEF"/>
    <property type="match status" value="1"/>
</dbReference>
<dbReference type="Pfam" id="PF00563">
    <property type="entry name" value="EAL"/>
    <property type="match status" value="1"/>
</dbReference>
<dbReference type="InterPro" id="IPR013767">
    <property type="entry name" value="PAS_fold"/>
</dbReference>
<dbReference type="AlphaFoldDB" id="A0A3B1AQS1"/>
<keyword evidence="1" id="KW-0472">Membrane</keyword>
<dbReference type="InterPro" id="IPR029787">
    <property type="entry name" value="Nucleotide_cyclase"/>
</dbReference>
<dbReference type="InterPro" id="IPR035965">
    <property type="entry name" value="PAS-like_dom_sf"/>
</dbReference>
<dbReference type="Gene3D" id="6.10.340.10">
    <property type="match status" value="1"/>
</dbReference>
<dbReference type="Pfam" id="PF00990">
    <property type="entry name" value="GGDEF"/>
    <property type="match status" value="1"/>
</dbReference>
<dbReference type="PANTHER" id="PTHR44757:SF2">
    <property type="entry name" value="BIOFILM ARCHITECTURE MAINTENANCE PROTEIN MBAA"/>
    <property type="match status" value="1"/>
</dbReference>
<dbReference type="InterPro" id="IPR052155">
    <property type="entry name" value="Biofilm_reg_signaling"/>
</dbReference>
<dbReference type="SMART" id="SM00052">
    <property type="entry name" value="EAL"/>
    <property type="match status" value="1"/>
</dbReference>
<dbReference type="PROSITE" id="PS50883">
    <property type="entry name" value="EAL"/>
    <property type="match status" value="1"/>
</dbReference>
<evidence type="ECO:0000259" key="4">
    <source>
        <dbReference type="PROSITE" id="PS50887"/>
    </source>
</evidence>
<dbReference type="CDD" id="cd00130">
    <property type="entry name" value="PAS"/>
    <property type="match status" value="1"/>
</dbReference>
<dbReference type="PROSITE" id="PS50112">
    <property type="entry name" value="PAS"/>
    <property type="match status" value="1"/>
</dbReference>
<feature type="domain" description="GGDEF" evidence="4">
    <location>
        <begin position="559"/>
        <end position="692"/>
    </location>
</feature>
<dbReference type="PANTHER" id="PTHR44757">
    <property type="entry name" value="DIGUANYLATE CYCLASE DGCP"/>
    <property type="match status" value="1"/>
</dbReference>
<dbReference type="InterPro" id="IPR000160">
    <property type="entry name" value="GGDEF_dom"/>
</dbReference>
<dbReference type="CDD" id="cd01948">
    <property type="entry name" value="EAL"/>
    <property type="match status" value="1"/>
</dbReference>